<evidence type="ECO:0000313" key="1">
    <source>
        <dbReference type="EMBL" id="KAH9497457.1"/>
    </source>
</evidence>
<accession>A0A922HM92</accession>
<protein>
    <submittedName>
        <fullName evidence="1">Uncharacterized protein</fullName>
    </submittedName>
</protein>
<keyword evidence="2" id="KW-1185">Reference proteome</keyword>
<comment type="caution">
    <text evidence="1">The sequence shown here is derived from an EMBL/GenBank/DDBJ whole genome shotgun (WGS) entry which is preliminary data.</text>
</comment>
<reference evidence="1" key="1">
    <citation type="submission" date="2013-05" db="EMBL/GenBank/DDBJ databases">
        <authorList>
            <person name="Yim A.K.Y."/>
            <person name="Chan T.F."/>
            <person name="Ji K.M."/>
            <person name="Liu X.Y."/>
            <person name="Zhou J.W."/>
            <person name="Li R.Q."/>
            <person name="Yang K.Y."/>
            <person name="Li J."/>
            <person name="Li M."/>
            <person name="Law P.T.W."/>
            <person name="Wu Y.L."/>
            <person name="Cai Z.L."/>
            <person name="Qin H."/>
            <person name="Bao Y."/>
            <person name="Leung R.K.K."/>
            <person name="Ng P.K.S."/>
            <person name="Zou J."/>
            <person name="Zhong X.J."/>
            <person name="Ran P.X."/>
            <person name="Zhong N.S."/>
            <person name="Liu Z.G."/>
            <person name="Tsui S.K.W."/>
        </authorList>
    </citation>
    <scope>NUCLEOTIDE SEQUENCE</scope>
    <source>
        <strain evidence="1">Derf</strain>
        <tissue evidence="1">Whole organism</tissue>
    </source>
</reference>
<evidence type="ECO:0000313" key="2">
    <source>
        <dbReference type="Proteomes" id="UP000790347"/>
    </source>
</evidence>
<dbReference type="EMBL" id="ASGP02000007">
    <property type="protein sequence ID" value="KAH9497457.1"/>
    <property type="molecule type" value="Genomic_DNA"/>
</dbReference>
<organism evidence="1 2">
    <name type="scientific">Dermatophagoides farinae</name>
    <name type="common">American house dust mite</name>
    <dbReference type="NCBI Taxonomy" id="6954"/>
    <lineage>
        <taxon>Eukaryota</taxon>
        <taxon>Metazoa</taxon>
        <taxon>Ecdysozoa</taxon>
        <taxon>Arthropoda</taxon>
        <taxon>Chelicerata</taxon>
        <taxon>Arachnida</taxon>
        <taxon>Acari</taxon>
        <taxon>Acariformes</taxon>
        <taxon>Sarcoptiformes</taxon>
        <taxon>Astigmata</taxon>
        <taxon>Psoroptidia</taxon>
        <taxon>Analgoidea</taxon>
        <taxon>Pyroglyphidae</taxon>
        <taxon>Dermatophagoidinae</taxon>
        <taxon>Dermatophagoides</taxon>
    </lineage>
</organism>
<reference evidence="1" key="2">
    <citation type="journal article" date="2022" name="Res Sq">
        <title>Comparative Genomics Reveals Insights into the Divergent Evolution of Astigmatic Mites and Household Pest Adaptations.</title>
        <authorList>
            <person name="Xiong Q."/>
            <person name="Wan A.T.-Y."/>
            <person name="Liu X.-Y."/>
            <person name="Fung C.S.-H."/>
            <person name="Xiao X."/>
            <person name="Malainual N."/>
            <person name="Hou J."/>
            <person name="Wang L."/>
            <person name="Wang M."/>
            <person name="Yang K."/>
            <person name="Cui Y."/>
            <person name="Leung E."/>
            <person name="Nong W."/>
            <person name="Shin S.-K."/>
            <person name="Au S."/>
            <person name="Jeong K.Y."/>
            <person name="Chew F.T."/>
            <person name="Hui J."/>
            <person name="Leung T.F."/>
            <person name="Tungtrongchitr A."/>
            <person name="Zhong N."/>
            <person name="Liu Z."/>
            <person name="Tsui S."/>
        </authorList>
    </citation>
    <scope>NUCLEOTIDE SEQUENCE</scope>
    <source>
        <strain evidence="1">Derf</strain>
        <tissue evidence="1">Whole organism</tissue>
    </source>
</reference>
<proteinExistence type="predicted"/>
<dbReference type="AlphaFoldDB" id="A0A922HM92"/>
<name>A0A922HM92_DERFA</name>
<sequence length="69" mass="8104">MVATLSYATNELDENNCYNNGRVYKTFTPILFRSLDDIIYIFENNVDLLKMKRCWCCTEEIGKPKIDCI</sequence>
<dbReference type="Proteomes" id="UP000790347">
    <property type="component" value="Unassembled WGS sequence"/>
</dbReference>
<gene>
    <name evidence="1" type="ORF">DERF_013450</name>
</gene>